<dbReference type="InterPro" id="IPR027417">
    <property type="entry name" value="P-loop_NTPase"/>
</dbReference>
<protein>
    <recommendedName>
        <fullName evidence="2">DNMP kinase</fullName>
    </recommendedName>
</protein>
<evidence type="ECO:0000313" key="1">
    <source>
        <dbReference type="EMBL" id="XBH22979.1"/>
    </source>
</evidence>
<sequence>MIVGFSGLKRSGKDTAGSYLTDVGFTRMAFADKLRDVCEATNPYIKVPWTMRNARTGLLRPYARLTDVLAKVGWDDAKSQIPDVRRLLERLATEGVRDVLGDGLWADAVMRDLDLLLETDSTANVVLTDVRFANEAEAIRARGGVIIQIQGRDTPTADEHSSNQGLPAELVNGYVTNPFDATFKEEVIAAIDRAFIVLNTPGAVDTRSRRRRSHLARAAVYMP</sequence>
<gene>
    <name evidence="1" type="ORF">V5R04_07145</name>
</gene>
<evidence type="ECO:0008006" key="2">
    <source>
        <dbReference type="Google" id="ProtNLM"/>
    </source>
</evidence>
<organism evidence="1">
    <name type="scientific">Jonesiaceae bacterium BS-20</name>
    <dbReference type="NCBI Taxonomy" id="3120821"/>
    <lineage>
        <taxon>Bacteria</taxon>
        <taxon>Bacillati</taxon>
        <taxon>Actinomycetota</taxon>
        <taxon>Actinomycetes</taxon>
        <taxon>Micrococcales</taxon>
        <taxon>Jonesiaceae</taxon>
    </lineage>
</organism>
<accession>A0AAU7DZ42</accession>
<dbReference type="EMBL" id="CP146203">
    <property type="protein sequence ID" value="XBH22979.1"/>
    <property type="molecule type" value="Genomic_DNA"/>
</dbReference>
<dbReference type="Pfam" id="PF21448">
    <property type="entry name" value="DNMK"/>
    <property type="match status" value="1"/>
</dbReference>
<proteinExistence type="predicted"/>
<name>A0AAU7DZ42_9MICO</name>
<reference evidence="1" key="1">
    <citation type="submission" date="2024-02" db="EMBL/GenBank/DDBJ databases">
        <title>Tomenella chthoni gen. nov. sp. nov., a member of the family Jonesiaceae isolated from bat guano.</title>
        <authorList>
            <person name="Miller S.L."/>
            <person name="King J."/>
            <person name="Sankaranarayanan K."/>
            <person name="Lawson P.A."/>
        </authorList>
    </citation>
    <scope>NUCLEOTIDE SEQUENCE</scope>
    <source>
        <strain evidence="1">BS-20</strain>
    </source>
</reference>
<dbReference type="SUPFAM" id="SSF52540">
    <property type="entry name" value="P-loop containing nucleoside triphosphate hydrolases"/>
    <property type="match status" value="1"/>
</dbReference>
<dbReference type="Gene3D" id="3.40.50.300">
    <property type="entry name" value="P-loop containing nucleotide triphosphate hydrolases"/>
    <property type="match status" value="1"/>
</dbReference>
<dbReference type="AlphaFoldDB" id="A0AAU7DZ42"/>
<dbReference type="InterPro" id="IPR048444">
    <property type="entry name" value="DNMK"/>
</dbReference>